<dbReference type="AlphaFoldDB" id="A0AAN9ADF7"/>
<gene>
    <name evidence="2" type="ORF">SK128_007346</name>
</gene>
<evidence type="ECO:0000256" key="1">
    <source>
        <dbReference type="SAM" id="MobiDB-lite"/>
    </source>
</evidence>
<protein>
    <submittedName>
        <fullName evidence="2">Uncharacterized protein</fullName>
    </submittedName>
</protein>
<proteinExistence type="predicted"/>
<evidence type="ECO:0000313" key="3">
    <source>
        <dbReference type="Proteomes" id="UP001381693"/>
    </source>
</evidence>
<feature type="region of interest" description="Disordered" evidence="1">
    <location>
        <begin position="231"/>
        <end position="273"/>
    </location>
</feature>
<feature type="compositionally biased region" description="Polar residues" evidence="1">
    <location>
        <begin position="256"/>
        <end position="269"/>
    </location>
</feature>
<feature type="non-terminal residue" evidence="2">
    <location>
        <position position="336"/>
    </location>
</feature>
<accession>A0AAN9ADF7</accession>
<dbReference type="Proteomes" id="UP001381693">
    <property type="component" value="Unassembled WGS sequence"/>
</dbReference>
<comment type="caution">
    <text evidence="2">The sequence shown here is derived from an EMBL/GenBank/DDBJ whole genome shotgun (WGS) entry which is preliminary data.</text>
</comment>
<dbReference type="EMBL" id="JAXCGZ010004202">
    <property type="protein sequence ID" value="KAK7082090.1"/>
    <property type="molecule type" value="Genomic_DNA"/>
</dbReference>
<organism evidence="2 3">
    <name type="scientific">Halocaridina rubra</name>
    <name type="common">Hawaiian red shrimp</name>
    <dbReference type="NCBI Taxonomy" id="373956"/>
    <lineage>
        <taxon>Eukaryota</taxon>
        <taxon>Metazoa</taxon>
        <taxon>Ecdysozoa</taxon>
        <taxon>Arthropoda</taxon>
        <taxon>Crustacea</taxon>
        <taxon>Multicrustacea</taxon>
        <taxon>Malacostraca</taxon>
        <taxon>Eumalacostraca</taxon>
        <taxon>Eucarida</taxon>
        <taxon>Decapoda</taxon>
        <taxon>Pleocyemata</taxon>
        <taxon>Caridea</taxon>
        <taxon>Atyoidea</taxon>
        <taxon>Atyidae</taxon>
        <taxon>Halocaridina</taxon>
    </lineage>
</organism>
<keyword evidence="3" id="KW-1185">Reference proteome</keyword>
<evidence type="ECO:0000313" key="2">
    <source>
        <dbReference type="EMBL" id="KAK7082090.1"/>
    </source>
</evidence>
<name>A0AAN9ADF7_HALRR</name>
<sequence length="336" mass="37605">MVLISTTSRYTGDEFCDVSLENVSDNIINGHVEAHTKNVNKGDGCKVKGASRIRIGSERDPEEFAYHLTSNNGLQKRDQSCQGSCFRGQDINGQHTRSKPSEKTQMHHLPTFDTHAGSANSSSDFDLDVVLKGEKDYSNIEPGRCMCYGETSVNSYNVKDDQFMSSSSPGFSPLTFHSTSTLTDDTVCEDSDAATLTNGIIQRSAIKNRCRKPSLVDGLLISIYRQNRRRSSVGHDSDTLTEHSTTSDTPYYYTRGVNQRPTYSTQSRSGAVHRRSRLLAKNREELRQLVISLQAALSTKCSILIKELKKKDRLRMRRDQQNDVVTAILHALSQKR</sequence>
<reference evidence="2 3" key="1">
    <citation type="submission" date="2023-11" db="EMBL/GenBank/DDBJ databases">
        <title>Halocaridina rubra genome assembly.</title>
        <authorList>
            <person name="Smith C."/>
        </authorList>
    </citation>
    <scope>NUCLEOTIDE SEQUENCE [LARGE SCALE GENOMIC DNA]</scope>
    <source>
        <strain evidence="2">EP-1</strain>
        <tissue evidence="2">Whole</tissue>
    </source>
</reference>